<feature type="compositionally biased region" description="Basic and acidic residues" evidence="1">
    <location>
        <begin position="38"/>
        <end position="70"/>
    </location>
</feature>
<keyword evidence="2" id="KW-0732">Signal</keyword>
<name>A0ABU2UME1_9ACTN</name>
<dbReference type="EMBL" id="JAVRFF010000020">
    <property type="protein sequence ID" value="MDT0474250.1"/>
    <property type="molecule type" value="Genomic_DNA"/>
</dbReference>
<proteinExistence type="predicted"/>
<reference evidence="3" key="1">
    <citation type="submission" date="2024-05" db="EMBL/GenBank/DDBJ databases">
        <title>30 novel species of actinomycetes from the DSMZ collection.</title>
        <authorList>
            <person name="Nouioui I."/>
        </authorList>
    </citation>
    <scope>NUCLEOTIDE SEQUENCE</scope>
    <source>
        <strain evidence="3">DSM 41014</strain>
    </source>
</reference>
<feature type="region of interest" description="Disordered" evidence="1">
    <location>
        <begin position="150"/>
        <end position="206"/>
    </location>
</feature>
<dbReference type="Proteomes" id="UP001180489">
    <property type="component" value="Unassembled WGS sequence"/>
</dbReference>
<protein>
    <submittedName>
        <fullName evidence="3">SH3 domain-containing protein</fullName>
    </submittedName>
</protein>
<sequence>MRTTPALRILTAALLTGGAFAAAAAGTTASAAPAPAHADGHDSSYRDDDHGDRWDRGDRGDGNDRGDRGGRGGPVWGTVVSRAGGEVRTGPSVHSRVVDRLSPGSEDRIQCTSRGQSLNGNSSWYWLVGARGWVNAGSIDTHGRWVSSCDDPCPRWRDGDGGRDRGTDRGDQGRRDGSWAESGSGSWSASASGSWSWSDAGGSSSW</sequence>
<comment type="caution">
    <text evidence="3">The sequence shown here is derived from an EMBL/GenBank/DDBJ whole genome shotgun (WGS) entry which is preliminary data.</text>
</comment>
<organism evidence="3 4">
    <name type="scientific">Streptomyces hintoniae</name>
    <dbReference type="NCBI Taxonomy" id="3075521"/>
    <lineage>
        <taxon>Bacteria</taxon>
        <taxon>Bacillati</taxon>
        <taxon>Actinomycetota</taxon>
        <taxon>Actinomycetes</taxon>
        <taxon>Kitasatosporales</taxon>
        <taxon>Streptomycetaceae</taxon>
        <taxon>Streptomyces</taxon>
    </lineage>
</organism>
<dbReference type="RefSeq" id="WP_311635832.1">
    <property type="nucleotide sequence ID" value="NZ_JAVRFF010000020.1"/>
</dbReference>
<accession>A0ABU2UME1</accession>
<feature type="chain" id="PRO_5045528742" evidence="2">
    <location>
        <begin position="22"/>
        <end position="206"/>
    </location>
</feature>
<evidence type="ECO:0000313" key="3">
    <source>
        <dbReference type="EMBL" id="MDT0474250.1"/>
    </source>
</evidence>
<evidence type="ECO:0000256" key="2">
    <source>
        <dbReference type="SAM" id="SignalP"/>
    </source>
</evidence>
<evidence type="ECO:0000313" key="4">
    <source>
        <dbReference type="Proteomes" id="UP001180489"/>
    </source>
</evidence>
<feature type="compositionally biased region" description="Basic and acidic residues" evidence="1">
    <location>
        <begin position="152"/>
        <end position="178"/>
    </location>
</feature>
<feature type="compositionally biased region" description="Low complexity" evidence="1">
    <location>
        <begin position="179"/>
        <end position="206"/>
    </location>
</feature>
<evidence type="ECO:0000256" key="1">
    <source>
        <dbReference type="SAM" id="MobiDB-lite"/>
    </source>
</evidence>
<gene>
    <name evidence="3" type="ORF">RM863_19170</name>
</gene>
<feature type="signal peptide" evidence="2">
    <location>
        <begin position="1"/>
        <end position="21"/>
    </location>
</feature>
<feature type="region of interest" description="Disordered" evidence="1">
    <location>
        <begin position="32"/>
        <end position="115"/>
    </location>
</feature>
<keyword evidence="4" id="KW-1185">Reference proteome</keyword>